<evidence type="ECO:0000313" key="9">
    <source>
        <dbReference type="Proteomes" id="UP001185899"/>
    </source>
</evidence>
<dbReference type="PANTHER" id="PTHR43884:SF20">
    <property type="entry name" value="ACYL-COA DEHYDROGENASE FADE28"/>
    <property type="match status" value="1"/>
</dbReference>
<dbReference type="SUPFAM" id="SSF56645">
    <property type="entry name" value="Acyl-CoA dehydrogenase NM domain-like"/>
    <property type="match status" value="1"/>
</dbReference>
<dbReference type="Gene3D" id="2.40.110.10">
    <property type="entry name" value="Butyryl-CoA Dehydrogenase, subunit A, domain 2"/>
    <property type="match status" value="1"/>
</dbReference>
<dbReference type="InterPro" id="IPR037069">
    <property type="entry name" value="AcylCoA_DH/ox_N_sf"/>
</dbReference>
<dbReference type="Pfam" id="PF00441">
    <property type="entry name" value="Acyl-CoA_dh_1"/>
    <property type="match status" value="1"/>
</dbReference>
<dbReference type="Proteomes" id="UP001185899">
    <property type="component" value="Unassembled WGS sequence"/>
</dbReference>
<dbReference type="Gene3D" id="1.10.540.10">
    <property type="entry name" value="Acyl-CoA dehydrogenase/oxidase, N-terminal domain"/>
    <property type="match status" value="1"/>
</dbReference>
<feature type="domain" description="Acyl-CoA dehydrogenase/oxidase N-terminal" evidence="7">
    <location>
        <begin position="7"/>
        <end position="99"/>
    </location>
</feature>
<dbReference type="CDD" id="cd00567">
    <property type="entry name" value="ACAD"/>
    <property type="match status" value="1"/>
</dbReference>
<evidence type="ECO:0000256" key="4">
    <source>
        <dbReference type="ARBA" id="ARBA00022827"/>
    </source>
</evidence>
<keyword evidence="3" id="KW-0285">Flavoprotein</keyword>
<comment type="similarity">
    <text evidence="2">Belongs to the acyl-CoA dehydrogenase family.</text>
</comment>
<sequence length="375" mass="40804">MTVDTSSEQKLFRATTKSFLAKEAPISRVRVLAEQDTSFERSWWRRGAELGWTALQVPEELGGGSVTGKGILDLVAVAEELGRGVAPGPLHPVNVVLAALVDARTGPDHGKAIEELVSGEKVATWAVYEPGNAWAPHTPAVTATQTAQGYTLSGTKDRIEAGPQADAFLVTALTENGPLQFLVDSDAPGVTVVRSRSIDMVKQYASVEFDGVEVGSETVVGDIDTTAALIDRQIQVANLLQVAETVGLLDTVFDFTVQWAFDRYSFGRPLASYQALKHRFADMKMWLEACHATVDGAAEAVQDRAENSAYLVSVAKSYVGWRSAQIIQDCVQMHGGIGITWEHDLHLFLRRALLNRELLGTPEDHRRSIADHLEL</sequence>
<dbReference type="GO" id="GO:0016491">
    <property type="term" value="F:oxidoreductase activity"/>
    <property type="evidence" value="ECO:0007669"/>
    <property type="project" value="UniProtKB-KW"/>
</dbReference>
<feature type="domain" description="Acyl-CoA dehydrogenase/oxidase C-terminal" evidence="6">
    <location>
        <begin position="233"/>
        <end position="373"/>
    </location>
</feature>
<dbReference type="InterPro" id="IPR013786">
    <property type="entry name" value="AcylCoA_DH/ox_N"/>
</dbReference>
<dbReference type="SUPFAM" id="SSF47203">
    <property type="entry name" value="Acyl-CoA dehydrogenase C-terminal domain-like"/>
    <property type="match status" value="1"/>
</dbReference>
<dbReference type="EMBL" id="JAWLKE010000003">
    <property type="protein sequence ID" value="MDV6230563.1"/>
    <property type="molecule type" value="Genomic_DNA"/>
</dbReference>
<dbReference type="RefSeq" id="WP_317548005.1">
    <property type="nucleotide sequence ID" value="NZ_JAWLKE010000003.1"/>
</dbReference>
<dbReference type="Pfam" id="PF02771">
    <property type="entry name" value="Acyl-CoA_dh_N"/>
    <property type="match status" value="1"/>
</dbReference>
<gene>
    <name evidence="8" type="ORF">R3P95_08385</name>
</gene>
<reference evidence="8 9" key="1">
    <citation type="submission" date="2023-10" db="EMBL/GenBank/DDBJ databases">
        <title>Development of a sustainable strategy for remediation of hydrocarbon-contaminated territories based on the waste exchange concept.</title>
        <authorList>
            <person name="Krivoruchko A."/>
        </authorList>
    </citation>
    <scope>NUCLEOTIDE SEQUENCE [LARGE SCALE GENOMIC DNA]</scope>
    <source>
        <strain evidence="8 9">IEGM 1322</strain>
    </source>
</reference>
<dbReference type="InterPro" id="IPR036250">
    <property type="entry name" value="AcylCo_DH-like_C"/>
</dbReference>
<evidence type="ECO:0000256" key="5">
    <source>
        <dbReference type="ARBA" id="ARBA00023002"/>
    </source>
</evidence>
<dbReference type="EC" id="1.-.-.-" evidence="8"/>
<protein>
    <submittedName>
        <fullName evidence="8">Acyl-CoA dehydrogenase family protein</fullName>
        <ecNumber evidence="8">1.-.-.-</ecNumber>
    </submittedName>
</protein>
<dbReference type="InterPro" id="IPR046373">
    <property type="entry name" value="Acyl-CoA_Oxase/DH_mid-dom_sf"/>
</dbReference>
<evidence type="ECO:0000256" key="1">
    <source>
        <dbReference type="ARBA" id="ARBA00001974"/>
    </source>
</evidence>
<evidence type="ECO:0000259" key="7">
    <source>
        <dbReference type="Pfam" id="PF02771"/>
    </source>
</evidence>
<evidence type="ECO:0000256" key="3">
    <source>
        <dbReference type="ARBA" id="ARBA00022630"/>
    </source>
</evidence>
<evidence type="ECO:0000313" key="8">
    <source>
        <dbReference type="EMBL" id="MDV6230563.1"/>
    </source>
</evidence>
<accession>A0ABU4AWF6</accession>
<evidence type="ECO:0000256" key="2">
    <source>
        <dbReference type="ARBA" id="ARBA00009347"/>
    </source>
</evidence>
<dbReference type="PANTHER" id="PTHR43884">
    <property type="entry name" value="ACYL-COA DEHYDROGENASE"/>
    <property type="match status" value="1"/>
</dbReference>
<keyword evidence="9" id="KW-1185">Reference proteome</keyword>
<proteinExistence type="inferred from homology"/>
<dbReference type="Gene3D" id="1.20.140.10">
    <property type="entry name" value="Butyryl-CoA Dehydrogenase, subunit A, domain 3"/>
    <property type="match status" value="1"/>
</dbReference>
<dbReference type="InterPro" id="IPR009100">
    <property type="entry name" value="AcylCoA_DH/oxidase_NM_dom_sf"/>
</dbReference>
<comment type="cofactor">
    <cofactor evidence="1">
        <name>FAD</name>
        <dbReference type="ChEBI" id="CHEBI:57692"/>
    </cofactor>
</comment>
<evidence type="ECO:0000259" key="6">
    <source>
        <dbReference type="Pfam" id="PF00441"/>
    </source>
</evidence>
<comment type="caution">
    <text evidence="8">The sequence shown here is derived from an EMBL/GenBank/DDBJ whole genome shotgun (WGS) entry which is preliminary data.</text>
</comment>
<name>A0ABU4AWF6_9NOCA</name>
<organism evidence="8 9">
    <name type="scientific">Rhodococcus cercidiphylli</name>
    <dbReference type="NCBI Taxonomy" id="489916"/>
    <lineage>
        <taxon>Bacteria</taxon>
        <taxon>Bacillati</taxon>
        <taxon>Actinomycetota</taxon>
        <taxon>Actinomycetes</taxon>
        <taxon>Mycobacteriales</taxon>
        <taxon>Nocardiaceae</taxon>
        <taxon>Rhodococcus</taxon>
    </lineage>
</organism>
<keyword evidence="4" id="KW-0274">FAD</keyword>
<keyword evidence="5 8" id="KW-0560">Oxidoreductase</keyword>
<dbReference type="InterPro" id="IPR009075">
    <property type="entry name" value="AcylCo_DH/oxidase_C"/>
</dbReference>